<dbReference type="STRING" id="1524254.PHACT_05455"/>
<keyword evidence="6 10" id="KW-0418">Kinase</keyword>
<dbReference type="GO" id="GO:0019288">
    <property type="term" value="P:isopentenyl diphosphate biosynthetic process, methylerythritol 4-phosphate pathway"/>
    <property type="evidence" value="ECO:0007669"/>
    <property type="project" value="UniProtKB-UniRule"/>
</dbReference>
<evidence type="ECO:0000313" key="13">
    <source>
        <dbReference type="EMBL" id="OFE12654.1"/>
    </source>
</evidence>
<evidence type="ECO:0000256" key="1">
    <source>
        <dbReference type="ARBA" id="ARBA00009684"/>
    </source>
</evidence>
<dbReference type="GO" id="GO:0050515">
    <property type="term" value="F:4-(cytidine 5'-diphospho)-2-C-methyl-D-erythritol kinase activity"/>
    <property type="evidence" value="ECO:0007669"/>
    <property type="project" value="UniProtKB-UniRule"/>
</dbReference>
<evidence type="ECO:0000256" key="6">
    <source>
        <dbReference type="ARBA" id="ARBA00022777"/>
    </source>
</evidence>
<dbReference type="Proteomes" id="UP000175669">
    <property type="component" value="Unassembled WGS sequence"/>
</dbReference>
<dbReference type="Gene3D" id="3.30.230.10">
    <property type="match status" value="1"/>
</dbReference>
<comment type="function">
    <text evidence="10">Catalyzes the phosphorylation of the position 2 hydroxy group of 4-diphosphocytidyl-2C-methyl-D-erythritol.</text>
</comment>
<keyword evidence="7 10" id="KW-0067">ATP-binding</keyword>
<proteinExistence type="inferred from homology"/>
<evidence type="ECO:0000259" key="12">
    <source>
        <dbReference type="Pfam" id="PF08544"/>
    </source>
</evidence>
<keyword evidence="14" id="KW-1185">Reference proteome</keyword>
<dbReference type="AlphaFoldDB" id="A0A1E8CJR9"/>
<keyword evidence="4 10" id="KW-0808">Transferase</keyword>
<dbReference type="HAMAP" id="MF_00061">
    <property type="entry name" value="IspE"/>
    <property type="match status" value="1"/>
</dbReference>
<dbReference type="GO" id="GO:0016114">
    <property type="term" value="P:terpenoid biosynthetic process"/>
    <property type="evidence" value="ECO:0007669"/>
    <property type="project" value="UniProtKB-UniRule"/>
</dbReference>
<evidence type="ECO:0000256" key="10">
    <source>
        <dbReference type="HAMAP-Rule" id="MF_00061"/>
    </source>
</evidence>
<evidence type="ECO:0000256" key="4">
    <source>
        <dbReference type="ARBA" id="ARBA00022679"/>
    </source>
</evidence>
<gene>
    <name evidence="10" type="primary">ispE</name>
    <name evidence="13" type="ORF">PHACT_05455</name>
</gene>
<accession>A0A1E8CJR9</accession>
<dbReference type="OrthoDB" id="9809438at2"/>
<evidence type="ECO:0000256" key="7">
    <source>
        <dbReference type="ARBA" id="ARBA00022840"/>
    </source>
</evidence>
<dbReference type="NCBIfam" id="TIGR00154">
    <property type="entry name" value="ispE"/>
    <property type="match status" value="1"/>
</dbReference>
<dbReference type="EC" id="2.7.1.148" evidence="2 10"/>
<dbReference type="RefSeq" id="WP_070116264.1">
    <property type="nucleotide sequence ID" value="NZ_CAXATG010000001.1"/>
</dbReference>
<dbReference type="Pfam" id="PF00288">
    <property type="entry name" value="GHMP_kinases_N"/>
    <property type="match status" value="1"/>
</dbReference>
<sequence length="289" mass="30883">MANALTLLAPAKLNLFLHITGRRDDGYHNLQTLFQLLDYGDSLHFSQRDDEQLHFSCTQTELENDDNLVMRAARLLQQTLTQLASTMPAGANIHLDKRIPAGAGLGGGSSDAATTLVALNRLWQGGLSAHDLASLGLKLGADVPVFVMGHSAWAEGIGEKLEPIELDKQFFVVLTPACHVATATIFSHQQLTRDSTPIKMCAFLAGQSRNDCETLVRNLYPAVDAALTWLSGFAPARMTGTGSSVFAAFSDEAQARTVLKQLPVGIDGPLAGISGFVAQGVNRSALSEL</sequence>
<evidence type="ECO:0000256" key="5">
    <source>
        <dbReference type="ARBA" id="ARBA00022741"/>
    </source>
</evidence>
<feature type="active site" evidence="10">
    <location>
        <position position="12"/>
    </location>
</feature>
<dbReference type="InterPro" id="IPR036554">
    <property type="entry name" value="GHMP_kinase_C_sf"/>
</dbReference>
<dbReference type="EMBL" id="MASR01000001">
    <property type="protein sequence ID" value="OFE12654.1"/>
    <property type="molecule type" value="Genomic_DNA"/>
</dbReference>
<dbReference type="PANTHER" id="PTHR43527:SF2">
    <property type="entry name" value="4-DIPHOSPHOCYTIDYL-2-C-METHYL-D-ERYTHRITOL KINASE, CHLOROPLASTIC"/>
    <property type="match status" value="1"/>
</dbReference>
<comment type="similarity">
    <text evidence="1 10">Belongs to the GHMP kinase family. IspE subfamily.</text>
</comment>
<dbReference type="PIRSF" id="PIRSF010376">
    <property type="entry name" value="IspE"/>
    <property type="match status" value="1"/>
</dbReference>
<dbReference type="Gene3D" id="3.30.70.890">
    <property type="entry name" value="GHMP kinase, C-terminal domain"/>
    <property type="match status" value="1"/>
</dbReference>
<dbReference type="UniPathway" id="UPA00056">
    <property type="reaction ID" value="UER00094"/>
</dbReference>
<comment type="caution">
    <text evidence="13">The sequence shown here is derived from an EMBL/GenBank/DDBJ whole genome shotgun (WGS) entry which is preliminary data.</text>
</comment>
<feature type="domain" description="GHMP kinase N-terminal" evidence="11">
    <location>
        <begin position="67"/>
        <end position="149"/>
    </location>
</feature>
<dbReference type="NCBIfam" id="NF011202">
    <property type="entry name" value="PRK14608.1"/>
    <property type="match status" value="1"/>
</dbReference>
<comment type="pathway">
    <text evidence="10">Isoprenoid biosynthesis; isopentenyl diphosphate biosynthesis via DXP pathway; isopentenyl diphosphate from 1-deoxy-D-xylulose 5-phosphate: step 3/6.</text>
</comment>
<dbReference type="InterPro" id="IPR014721">
    <property type="entry name" value="Ribsml_uS5_D2-typ_fold_subgr"/>
</dbReference>
<dbReference type="InterPro" id="IPR006204">
    <property type="entry name" value="GHMP_kinase_N_dom"/>
</dbReference>
<feature type="active site" evidence="10">
    <location>
        <position position="142"/>
    </location>
</feature>
<dbReference type="GO" id="GO:0005524">
    <property type="term" value="F:ATP binding"/>
    <property type="evidence" value="ECO:0007669"/>
    <property type="project" value="UniProtKB-UniRule"/>
</dbReference>
<evidence type="ECO:0000256" key="3">
    <source>
        <dbReference type="ARBA" id="ARBA00017473"/>
    </source>
</evidence>
<dbReference type="InterPro" id="IPR004424">
    <property type="entry name" value="IspE"/>
</dbReference>
<evidence type="ECO:0000313" key="14">
    <source>
        <dbReference type="Proteomes" id="UP000175669"/>
    </source>
</evidence>
<protein>
    <recommendedName>
        <fullName evidence="3 10">4-diphosphocytidyl-2-C-methyl-D-erythritol kinase</fullName>
        <shortName evidence="10">CMK</shortName>
        <ecNumber evidence="2 10">2.7.1.148</ecNumber>
    </recommendedName>
    <alternativeName>
        <fullName evidence="9 10">4-(cytidine-5'-diphospho)-2-C-methyl-D-erythritol kinase</fullName>
    </alternativeName>
</protein>
<evidence type="ECO:0000256" key="2">
    <source>
        <dbReference type="ARBA" id="ARBA00012052"/>
    </source>
</evidence>
<keyword evidence="8 10" id="KW-0414">Isoprene biosynthesis</keyword>
<feature type="domain" description="GHMP kinase C-terminal" evidence="12">
    <location>
        <begin position="209"/>
        <end position="262"/>
    </location>
</feature>
<dbReference type="Pfam" id="PF08544">
    <property type="entry name" value="GHMP_kinases_C"/>
    <property type="match status" value="1"/>
</dbReference>
<evidence type="ECO:0000259" key="11">
    <source>
        <dbReference type="Pfam" id="PF00288"/>
    </source>
</evidence>
<dbReference type="PANTHER" id="PTHR43527">
    <property type="entry name" value="4-DIPHOSPHOCYTIDYL-2-C-METHYL-D-ERYTHRITOL KINASE, CHLOROPLASTIC"/>
    <property type="match status" value="1"/>
</dbReference>
<comment type="catalytic activity">
    <reaction evidence="10">
        <text>4-CDP-2-C-methyl-D-erythritol + ATP = 4-CDP-2-C-methyl-D-erythritol 2-phosphate + ADP + H(+)</text>
        <dbReference type="Rhea" id="RHEA:18437"/>
        <dbReference type="ChEBI" id="CHEBI:15378"/>
        <dbReference type="ChEBI" id="CHEBI:30616"/>
        <dbReference type="ChEBI" id="CHEBI:57823"/>
        <dbReference type="ChEBI" id="CHEBI:57919"/>
        <dbReference type="ChEBI" id="CHEBI:456216"/>
        <dbReference type="EC" id="2.7.1.148"/>
    </reaction>
</comment>
<dbReference type="InterPro" id="IPR013750">
    <property type="entry name" value="GHMP_kinase_C_dom"/>
</dbReference>
<feature type="binding site" evidence="10">
    <location>
        <begin position="100"/>
        <end position="110"/>
    </location>
    <ligand>
        <name>ATP</name>
        <dbReference type="ChEBI" id="CHEBI:30616"/>
    </ligand>
</feature>
<dbReference type="SUPFAM" id="SSF55060">
    <property type="entry name" value="GHMP Kinase, C-terminal domain"/>
    <property type="match status" value="1"/>
</dbReference>
<keyword evidence="5 10" id="KW-0547">Nucleotide-binding</keyword>
<evidence type="ECO:0000256" key="8">
    <source>
        <dbReference type="ARBA" id="ARBA00023229"/>
    </source>
</evidence>
<dbReference type="InterPro" id="IPR020568">
    <property type="entry name" value="Ribosomal_Su5_D2-typ_SF"/>
</dbReference>
<dbReference type="SUPFAM" id="SSF54211">
    <property type="entry name" value="Ribosomal protein S5 domain 2-like"/>
    <property type="match status" value="1"/>
</dbReference>
<name>A0A1E8CJR9_9GAMM</name>
<reference evidence="14" key="1">
    <citation type="submission" date="2016-07" db="EMBL/GenBank/DDBJ databases">
        <authorList>
            <person name="Florea S."/>
            <person name="Webb J.S."/>
            <person name="Jaromczyk J."/>
            <person name="Schardl C.L."/>
        </authorList>
    </citation>
    <scope>NUCLEOTIDE SEQUENCE [LARGE SCALE GENOMIC DNA]</scope>
    <source>
        <strain evidence="14">KCTC 42131</strain>
    </source>
</reference>
<organism evidence="13 14">
    <name type="scientific">Pseudohongiella acticola</name>
    <dbReference type="NCBI Taxonomy" id="1524254"/>
    <lineage>
        <taxon>Bacteria</taxon>
        <taxon>Pseudomonadati</taxon>
        <taxon>Pseudomonadota</taxon>
        <taxon>Gammaproteobacteria</taxon>
        <taxon>Pseudomonadales</taxon>
        <taxon>Pseudohongiellaceae</taxon>
        <taxon>Pseudohongiella</taxon>
    </lineage>
</organism>
<evidence type="ECO:0000256" key="9">
    <source>
        <dbReference type="ARBA" id="ARBA00032554"/>
    </source>
</evidence>